<feature type="transmembrane region" description="Helical" evidence="19">
    <location>
        <begin position="401"/>
        <end position="423"/>
    </location>
</feature>
<evidence type="ECO:0000256" key="3">
    <source>
        <dbReference type="ARBA" id="ARBA00004477"/>
    </source>
</evidence>
<organism evidence="22 23">
    <name type="scientific">Temnothorax longispinosus</name>
    <dbReference type="NCBI Taxonomy" id="300112"/>
    <lineage>
        <taxon>Eukaryota</taxon>
        <taxon>Metazoa</taxon>
        <taxon>Ecdysozoa</taxon>
        <taxon>Arthropoda</taxon>
        <taxon>Hexapoda</taxon>
        <taxon>Insecta</taxon>
        <taxon>Pterygota</taxon>
        <taxon>Neoptera</taxon>
        <taxon>Endopterygota</taxon>
        <taxon>Hymenoptera</taxon>
        <taxon>Apocrita</taxon>
        <taxon>Aculeata</taxon>
        <taxon>Formicoidea</taxon>
        <taxon>Formicidae</taxon>
        <taxon>Myrmicinae</taxon>
        <taxon>Temnothorax</taxon>
    </lineage>
</organism>
<dbReference type="GO" id="GO:0008250">
    <property type="term" value="C:oligosaccharyltransferase complex"/>
    <property type="evidence" value="ECO:0007669"/>
    <property type="project" value="UniProtKB-ARBA"/>
</dbReference>
<dbReference type="Pfam" id="PF21436">
    <property type="entry name" value="STT3-PglB_core"/>
    <property type="match status" value="1"/>
</dbReference>
<dbReference type="InterPro" id="IPR003674">
    <property type="entry name" value="Oligo_trans_STT3"/>
</dbReference>
<dbReference type="Proteomes" id="UP000310200">
    <property type="component" value="Unassembled WGS sequence"/>
</dbReference>
<evidence type="ECO:0000256" key="5">
    <source>
        <dbReference type="ARBA" id="ARBA00010810"/>
    </source>
</evidence>
<feature type="compositionally biased region" description="Low complexity" evidence="18">
    <location>
        <begin position="1"/>
        <end position="31"/>
    </location>
</feature>
<feature type="domain" description="Oligosaccharyl transferase STT3 N-terminal" evidence="20">
    <location>
        <begin position="63"/>
        <end position="462"/>
    </location>
</feature>
<name>A0A4V3SA74_9HYME</name>
<keyword evidence="7" id="KW-0328">Glycosyltransferase</keyword>
<evidence type="ECO:0000259" key="21">
    <source>
        <dbReference type="Pfam" id="PF21436"/>
    </source>
</evidence>
<protein>
    <recommendedName>
        <fullName evidence="6">dolichyl-diphosphooligosaccharide--protein glycotransferase</fullName>
        <ecNumber evidence="6">2.4.99.18</ecNumber>
    </recommendedName>
</protein>
<comment type="similarity">
    <text evidence="5">Belongs to the STT3 family.</text>
</comment>
<dbReference type="EMBL" id="QBLH01002632">
    <property type="protein sequence ID" value="TGZ47874.1"/>
    <property type="molecule type" value="Genomic_DNA"/>
</dbReference>
<comment type="cofactor">
    <cofactor evidence="1">
        <name>Mn(2+)</name>
        <dbReference type="ChEBI" id="CHEBI:29035"/>
    </cofactor>
</comment>
<comment type="cofactor">
    <cofactor evidence="2">
        <name>Mg(2+)</name>
        <dbReference type="ChEBI" id="CHEBI:18420"/>
    </cofactor>
</comment>
<accession>A0A4V3SA74</accession>
<evidence type="ECO:0000259" key="20">
    <source>
        <dbReference type="Pfam" id="PF02516"/>
    </source>
</evidence>
<dbReference type="Pfam" id="PF02516">
    <property type="entry name" value="STT3"/>
    <property type="match status" value="1"/>
</dbReference>
<evidence type="ECO:0000256" key="12">
    <source>
        <dbReference type="ARBA" id="ARBA00022842"/>
    </source>
</evidence>
<feature type="transmembrane region" description="Helical" evidence="19">
    <location>
        <begin position="343"/>
        <end position="366"/>
    </location>
</feature>
<dbReference type="PANTHER" id="PTHR13872">
    <property type="entry name" value="DOLICHYL-DIPHOSPHOOLIGOSACCHARIDE--PROTEIN GLYCOSYLTRANSFERASE SUBUNIT"/>
    <property type="match status" value="1"/>
</dbReference>
<evidence type="ECO:0000256" key="17">
    <source>
        <dbReference type="ARBA" id="ARBA00048829"/>
    </source>
</evidence>
<feature type="region of interest" description="Disordered" evidence="18">
    <location>
        <begin position="478"/>
        <end position="500"/>
    </location>
</feature>
<dbReference type="UniPathway" id="UPA00378"/>
<comment type="pathway">
    <text evidence="4">Protein modification; protein glycosylation.</text>
</comment>
<keyword evidence="11" id="KW-0256">Endoplasmic reticulum</keyword>
<evidence type="ECO:0000256" key="19">
    <source>
        <dbReference type="SAM" id="Phobius"/>
    </source>
</evidence>
<dbReference type="InterPro" id="IPR048999">
    <property type="entry name" value="STT3-PglB_core"/>
</dbReference>
<dbReference type="STRING" id="300112.A0A4V3SA74"/>
<dbReference type="Gene3D" id="3.40.50.12610">
    <property type="match status" value="1"/>
</dbReference>
<keyword evidence="23" id="KW-1185">Reference proteome</keyword>
<dbReference type="InterPro" id="IPR048307">
    <property type="entry name" value="STT3_N"/>
</dbReference>
<keyword evidence="16" id="KW-0464">Manganese</keyword>
<feature type="transmembrane region" description="Helical" evidence="19">
    <location>
        <begin position="248"/>
        <end position="274"/>
    </location>
</feature>
<feature type="region of interest" description="Disordered" evidence="18">
    <location>
        <begin position="1"/>
        <end position="34"/>
    </location>
</feature>
<evidence type="ECO:0000256" key="10">
    <source>
        <dbReference type="ARBA" id="ARBA00022723"/>
    </source>
</evidence>
<dbReference type="EC" id="2.4.99.18" evidence="6"/>
<keyword evidence="15" id="KW-0325">Glycoprotein</keyword>
<evidence type="ECO:0000256" key="7">
    <source>
        <dbReference type="ARBA" id="ARBA00022676"/>
    </source>
</evidence>
<keyword evidence="12" id="KW-0460">Magnesium</keyword>
<evidence type="ECO:0000256" key="13">
    <source>
        <dbReference type="ARBA" id="ARBA00022989"/>
    </source>
</evidence>
<comment type="catalytic activity">
    <reaction evidence="17">
        <text>a di-trans,poly-cis-dolichyl diphosphooligosaccharide + L-asparaginyl-[protein] = N(4)-(oligosaccharide-(1-&gt;4)-N-acetyl-beta-D-glucosaminyl-(1-&gt;4)-N-acetyl-beta-D-glucosaminyl)-L-asparaginyl-[protein] + a di-trans,poly-cis-dolichyl diphosphate + H(+)</text>
        <dbReference type="Rhea" id="RHEA:22980"/>
        <dbReference type="Rhea" id="RHEA-COMP:12804"/>
        <dbReference type="Rhea" id="RHEA-COMP:12805"/>
        <dbReference type="Rhea" id="RHEA-COMP:19506"/>
        <dbReference type="Rhea" id="RHEA-COMP:19509"/>
        <dbReference type="ChEBI" id="CHEBI:15378"/>
        <dbReference type="ChEBI" id="CHEBI:50347"/>
        <dbReference type="ChEBI" id="CHEBI:57497"/>
        <dbReference type="ChEBI" id="CHEBI:57570"/>
        <dbReference type="ChEBI" id="CHEBI:132529"/>
        <dbReference type="EC" id="2.4.99.18"/>
    </reaction>
</comment>
<reference evidence="22 23" key="1">
    <citation type="journal article" date="2019" name="Philos. Trans. R. Soc. Lond., B, Biol. Sci.">
        <title>Ant behaviour and brain gene expression of defending hosts depend on the ecological success of the intruding social parasite.</title>
        <authorList>
            <person name="Kaur R."/>
            <person name="Stoldt M."/>
            <person name="Jongepier E."/>
            <person name="Feldmeyer B."/>
            <person name="Menzel F."/>
            <person name="Bornberg-Bauer E."/>
            <person name="Foitzik S."/>
        </authorList>
    </citation>
    <scope>NUCLEOTIDE SEQUENCE [LARGE SCALE GENOMIC DNA]</scope>
    <source>
        <tissue evidence="22">Whole body</tissue>
    </source>
</reference>
<evidence type="ECO:0000256" key="18">
    <source>
        <dbReference type="SAM" id="MobiDB-lite"/>
    </source>
</evidence>
<dbReference type="PANTHER" id="PTHR13872:SF1">
    <property type="entry name" value="DOLICHYL-DIPHOSPHOOLIGOSACCHARIDE--PROTEIN GLYCOSYLTRANSFERASE SUBUNIT STT3B"/>
    <property type="match status" value="1"/>
</dbReference>
<dbReference type="AlphaFoldDB" id="A0A4V3SA74"/>
<dbReference type="FunFam" id="3.40.50.12610:FF:000001">
    <property type="entry name" value="Dolichyl-diphosphooligosaccharide--protein glycosyltransferase subunit STT3B"/>
    <property type="match status" value="1"/>
</dbReference>
<dbReference type="GO" id="GO:0004579">
    <property type="term" value="F:dolichyl-diphosphooligosaccharide-protein glycotransferase activity"/>
    <property type="evidence" value="ECO:0007669"/>
    <property type="project" value="UniProtKB-EC"/>
</dbReference>
<evidence type="ECO:0000256" key="2">
    <source>
        <dbReference type="ARBA" id="ARBA00001946"/>
    </source>
</evidence>
<feature type="transmembrane region" description="Helical" evidence="19">
    <location>
        <begin position="430"/>
        <end position="448"/>
    </location>
</feature>
<evidence type="ECO:0000256" key="15">
    <source>
        <dbReference type="ARBA" id="ARBA00023180"/>
    </source>
</evidence>
<feature type="transmembrane region" description="Helical" evidence="19">
    <location>
        <begin position="128"/>
        <end position="148"/>
    </location>
</feature>
<evidence type="ECO:0000313" key="22">
    <source>
        <dbReference type="EMBL" id="TGZ47874.1"/>
    </source>
</evidence>
<evidence type="ECO:0000256" key="14">
    <source>
        <dbReference type="ARBA" id="ARBA00023136"/>
    </source>
</evidence>
<evidence type="ECO:0000256" key="6">
    <source>
        <dbReference type="ARBA" id="ARBA00012605"/>
    </source>
</evidence>
<comment type="caution">
    <text evidence="22">The sequence shown here is derived from an EMBL/GenBank/DDBJ whole genome shotgun (WGS) entry which is preliminary data.</text>
</comment>
<dbReference type="GO" id="GO:0046872">
    <property type="term" value="F:metal ion binding"/>
    <property type="evidence" value="ECO:0007669"/>
    <property type="project" value="UniProtKB-KW"/>
</dbReference>
<feature type="transmembrane region" description="Helical" evidence="19">
    <location>
        <begin position="313"/>
        <end position="331"/>
    </location>
</feature>
<keyword evidence="13 19" id="KW-1133">Transmembrane helix</keyword>
<evidence type="ECO:0000256" key="1">
    <source>
        <dbReference type="ARBA" id="ARBA00001936"/>
    </source>
</evidence>
<dbReference type="GO" id="GO:0018279">
    <property type="term" value="P:protein N-linked glycosylation via asparagine"/>
    <property type="evidence" value="ECO:0007669"/>
    <property type="project" value="TreeGrafter"/>
</dbReference>
<sequence>MLPNKSSLSQQQQQQQLPPSSSSSSSSSMSSANAKVMFPDKRSTIKQMKSSTLMNNAGFSSLITFTVLLLAWISGFASRLFAVIRFESIIHEFDPWFNYRATAYMVQHGFYNFLNWFDERAWYPLGRIVGGTVYPGLMITSGSIHYILHSLNIPVHIRDICVFLAPIFSGLTAISTYLLTKEIWSAGAGLFAACFIAIVPGYISRSVAGSYDNEGIAIFALQITYYLWVKSVKTGSIFWASVTALSYFYMVSAWGGYVFIINLIPLHVFALLVLNRFSNRLFTSYTTFYVLGLLLSMQIPFVGFQPIRTSEHMAASGVFGLIIFVAAFRYLRTVLTKSEMKYFGGVVAVTTAMLLFILIVLTYAGVVAPWSGRFYSLWDTGYAKIHIPIIASVSEHQPTTWFSFFFDLHVLVALFPVGLWYCITHVNDERVFVVLYAISAVYFAGVMVRLMLTLTPVVCMLAGVAVSRLVELFFKEEDRDGNNGSESNEESEEERERSPGRALYDKAGKLRRMKHERSKGNGDGLGPNLRNVVLIGMLMLLMMFTVHCTWVTSNAYSSPSIVLASYSNDGGRAILDDFREAYYWLAQNTANDARVMSWWDYGYQIAGMANRTTLVDNNTWNNSHIALVGKAMSSNESAAYEIMTSLDVDYVLIIFGGMIGYSGDDINKFLWMVRIAEGEHPQDIRESDYFTERGEFRVDSEGSPTLLNSLMYKLSYYRFGDVKIDYRSPYGYDRTRNAEIGNKNFQLTYLEEAYTTEHWLVRIYRVKKPAEFNRPRIPISERVITRRANSYISKKVGNVVEVMGGRALMFQNARRKRGFIKGRPVVIKGQKPQRRTT</sequence>
<evidence type="ECO:0000256" key="8">
    <source>
        <dbReference type="ARBA" id="ARBA00022679"/>
    </source>
</evidence>
<gene>
    <name evidence="22" type="ORF">DBV15_08880</name>
</gene>
<keyword evidence="14 19" id="KW-0472">Membrane</keyword>
<evidence type="ECO:0000256" key="11">
    <source>
        <dbReference type="ARBA" id="ARBA00022824"/>
    </source>
</evidence>
<feature type="transmembrane region" description="Helical" evidence="19">
    <location>
        <begin position="160"/>
        <end position="178"/>
    </location>
</feature>
<evidence type="ECO:0000313" key="23">
    <source>
        <dbReference type="Proteomes" id="UP000310200"/>
    </source>
</evidence>
<comment type="subcellular location">
    <subcellularLocation>
        <location evidence="3">Endoplasmic reticulum membrane</location>
        <topology evidence="3">Multi-pass membrane protein</topology>
    </subcellularLocation>
</comment>
<feature type="transmembrane region" description="Helical" evidence="19">
    <location>
        <begin position="286"/>
        <end position="307"/>
    </location>
</feature>
<keyword evidence="10" id="KW-0479">Metal-binding</keyword>
<dbReference type="GO" id="GO:0043687">
    <property type="term" value="P:post-translational protein modification"/>
    <property type="evidence" value="ECO:0007669"/>
    <property type="project" value="TreeGrafter"/>
</dbReference>
<feature type="transmembrane region" description="Helical" evidence="19">
    <location>
        <begin position="53"/>
        <end position="73"/>
    </location>
</feature>
<feature type="domain" description="STT3/PglB/AglB core" evidence="21">
    <location>
        <begin position="594"/>
        <end position="651"/>
    </location>
</feature>
<proteinExistence type="inferred from homology"/>
<keyword evidence="8" id="KW-0808">Transferase</keyword>
<keyword evidence="9 19" id="KW-0812">Transmembrane</keyword>
<evidence type="ECO:0000256" key="4">
    <source>
        <dbReference type="ARBA" id="ARBA00004922"/>
    </source>
</evidence>
<evidence type="ECO:0000256" key="9">
    <source>
        <dbReference type="ARBA" id="ARBA00022692"/>
    </source>
</evidence>
<evidence type="ECO:0000256" key="16">
    <source>
        <dbReference type="ARBA" id="ARBA00023211"/>
    </source>
</evidence>
<feature type="transmembrane region" description="Helical" evidence="19">
    <location>
        <begin position="184"/>
        <end position="203"/>
    </location>
</feature>